<dbReference type="Pfam" id="PF10720">
    <property type="entry name" value="DUF2515"/>
    <property type="match status" value="1"/>
</dbReference>
<keyword evidence="3" id="KW-1185">Reference proteome</keyword>
<feature type="transmembrane region" description="Helical" evidence="1">
    <location>
        <begin position="98"/>
        <end position="120"/>
    </location>
</feature>
<organism evidence="2 3">
    <name type="scientific">Prosthecochloris aestuarii (strain DSM 271 / SK 413)</name>
    <dbReference type="NCBI Taxonomy" id="290512"/>
    <lineage>
        <taxon>Bacteria</taxon>
        <taxon>Pseudomonadati</taxon>
        <taxon>Chlorobiota</taxon>
        <taxon>Chlorobiia</taxon>
        <taxon>Chlorobiales</taxon>
        <taxon>Chlorobiaceae</taxon>
        <taxon>Prosthecochloris</taxon>
    </lineage>
</organism>
<dbReference type="eggNOG" id="ENOG502Z90F">
    <property type="taxonomic scope" value="Bacteria"/>
</dbReference>
<gene>
    <name evidence="2" type="ordered locus">Paes_1488</name>
</gene>
<dbReference type="KEGG" id="paa:Paes_1488"/>
<proteinExistence type="predicted"/>
<keyword evidence="1" id="KW-1133">Transmembrane helix</keyword>
<dbReference type="AlphaFoldDB" id="B4S8X1"/>
<dbReference type="HOGENOM" id="CLU_867900_0_0_10"/>
<accession>B4S8X1</accession>
<dbReference type="InterPro" id="IPR019658">
    <property type="entry name" value="DUF2515"/>
</dbReference>
<sequence>MKSSAKRSNPDMIRSKEAWKQLLEEKLPARERIVDRNRAITAHYAQLYLQCPELFKWSGMAAFASSQVGVALAFVELLETPSAMMKIRREDVPRQDMISLLGGMAGFIFRSLFSLPVSVFDSALRTLLLDDLNEIRTGNNSIYQDIAWAHAAYIEGGLSEIAANADEQEKELMLQGFSLIDRGAALLKAGDDAVLARSMIRDGNICLLRHEQLKTLYPVFNAISIPGRVVVSFGSELDFQGAAPPGVADRASFAEYSGYLETLTGARRVTDQDDRWNWIENNVLPVWNAIDSTYATSPHLERKLREMAGGNPSMLQQIARFASTMSFLPGLE</sequence>
<keyword evidence="1" id="KW-0472">Membrane</keyword>
<dbReference type="Proteomes" id="UP000002725">
    <property type="component" value="Chromosome"/>
</dbReference>
<protein>
    <submittedName>
        <fullName evidence="2">Uncharacterized protein</fullName>
    </submittedName>
</protein>
<dbReference type="EMBL" id="CP001108">
    <property type="protein sequence ID" value="ACF46508.1"/>
    <property type="molecule type" value="Genomic_DNA"/>
</dbReference>
<keyword evidence="1" id="KW-0812">Transmembrane</keyword>
<evidence type="ECO:0000313" key="2">
    <source>
        <dbReference type="EMBL" id="ACF46508.1"/>
    </source>
</evidence>
<evidence type="ECO:0000256" key="1">
    <source>
        <dbReference type="SAM" id="Phobius"/>
    </source>
</evidence>
<evidence type="ECO:0000313" key="3">
    <source>
        <dbReference type="Proteomes" id="UP000002725"/>
    </source>
</evidence>
<name>B4S8X1_PROA2</name>
<reference evidence="2" key="1">
    <citation type="submission" date="2008-06" db="EMBL/GenBank/DDBJ databases">
        <title>Complete sequence of chromosome of Prosthecochloris aestuarii DSM 271.</title>
        <authorList>
            <consortium name="US DOE Joint Genome Institute"/>
            <person name="Lucas S."/>
            <person name="Copeland A."/>
            <person name="Lapidus A."/>
            <person name="Glavina del Rio T."/>
            <person name="Dalin E."/>
            <person name="Tice H."/>
            <person name="Bruce D."/>
            <person name="Goodwin L."/>
            <person name="Pitluck S."/>
            <person name="Schmutz J."/>
            <person name="Larimer F."/>
            <person name="Land M."/>
            <person name="Hauser L."/>
            <person name="Kyrpides N."/>
            <person name="Anderson I."/>
            <person name="Liu Z."/>
            <person name="Li T."/>
            <person name="Zhao F."/>
            <person name="Overmann J."/>
            <person name="Bryant D.A."/>
            <person name="Richardson P."/>
        </authorList>
    </citation>
    <scope>NUCLEOTIDE SEQUENCE [LARGE SCALE GENOMIC DNA]</scope>
    <source>
        <strain evidence="2">DSM 271</strain>
    </source>
</reference>